<dbReference type="Pfam" id="PF00106">
    <property type="entry name" value="adh_short"/>
    <property type="match status" value="1"/>
</dbReference>
<dbReference type="Proteomes" id="UP001297581">
    <property type="component" value="Unassembled WGS sequence"/>
</dbReference>
<dbReference type="InterPro" id="IPR002347">
    <property type="entry name" value="SDR_fam"/>
</dbReference>
<keyword evidence="6" id="KW-1185">Reference proteome</keyword>
<dbReference type="PANTHER" id="PTHR45024">
    <property type="entry name" value="DEHYDROGENASES, SHORT CHAIN"/>
    <property type="match status" value="1"/>
</dbReference>
<comment type="caution">
    <text evidence="5">The sequence shown here is derived from an EMBL/GenBank/DDBJ whole genome shotgun (WGS) entry which is preliminary data.</text>
</comment>
<dbReference type="CDD" id="cd05233">
    <property type="entry name" value="SDR_c"/>
    <property type="match status" value="1"/>
</dbReference>
<sequence>MRFDKQSALISGAASGLGRAYALALAERGARLFLVDTLPREAPEVHGLLRALTSAGASATYLCVDVTDEGGLCTLFADLERLTGGIDLLINNAGIHTHGAFEHLTPIEFHRQLQVDLCGSFALTHGLWRGMMDRGYGRIVMTTGVSALYGDLHQSAFACAKMALVGLVNGLAAEGLPRNVMVNSLCPLAHTQMTEAHLAPQVKPLFSKEIITATLLFLLGPKAPCGRHLLSAGGSVSELCIGEHSHRYFDSDSRTPEAIAAHWGEIASAWPIHKHASGEDQILAWARRTAHEQGIKLE</sequence>
<dbReference type="RefSeq" id="WP_240592594.1">
    <property type="nucleotide sequence ID" value="NZ_JAKUDL010000012.1"/>
</dbReference>
<proteinExistence type="inferred from homology"/>
<dbReference type="AlphaFoldDB" id="A0AAJ1BKJ4"/>
<evidence type="ECO:0000256" key="3">
    <source>
        <dbReference type="RuleBase" id="RU000363"/>
    </source>
</evidence>
<evidence type="ECO:0000313" key="5">
    <source>
        <dbReference type="EMBL" id="MCH4296590.1"/>
    </source>
</evidence>
<dbReference type="InterPro" id="IPR051687">
    <property type="entry name" value="Peroxisomal_Beta-Oxidation"/>
</dbReference>
<dbReference type="SUPFAM" id="SSF51735">
    <property type="entry name" value="NAD(P)-binding Rossmann-fold domains"/>
    <property type="match status" value="1"/>
</dbReference>
<feature type="domain" description="Ketoreductase" evidence="4">
    <location>
        <begin position="6"/>
        <end position="191"/>
    </location>
</feature>
<dbReference type="GO" id="GO:0016491">
    <property type="term" value="F:oxidoreductase activity"/>
    <property type="evidence" value="ECO:0007669"/>
    <property type="project" value="UniProtKB-KW"/>
</dbReference>
<evidence type="ECO:0000256" key="2">
    <source>
        <dbReference type="ARBA" id="ARBA00023002"/>
    </source>
</evidence>
<evidence type="ECO:0000256" key="1">
    <source>
        <dbReference type="ARBA" id="ARBA00006484"/>
    </source>
</evidence>
<dbReference type="PRINTS" id="PR00081">
    <property type="entry name" value="GDHRDH"/>
</dbReference>
<protein>
    <submittedName>
        <fullName evidence="5">SDR family NAD(P)-dependent oxidoreductase</fullName>
    </submittedName>
</protein>
<comment type="similarity">
    <text evidence="1 3">Belongs to the short-chain dehydrogenases/reductases (SDR) family.</text>
</comment>
<dbReference type="InterPro" id="IPR036291">
    <property type="entry name" value="NAD(P)-bd_dom_sf"/>
</dbReference>
<dbReference type="EMBL" id="JAKUDL010000012">
    <property type="protein sequence ID" value="MCH4296590.1"/>
    <property type="molecule type" value="Genomic_DNA"/>
</dbReference>
<dbReference type="PANTHER" id="PTHR45024:SF2">
    <property type="entry name" value="SCP2 DOMAIN-CONTAINING PROTEIN"/>
    <property type="match status" value="1"/>
</dbReference>
<dbReference type="InterPro" id="IPR057326">
    <property type="entry name" value="KR_dom"/>
</dbReference>
<evidence type="ECO:0000259" key="4">
    <source>
        <dbReference type="SMART" id="SM00822"/>
    </source>
</evidence>
<keyword evidence="2" id="KW-0560">Oxidoreductase</keyword>
<evidence type="ECO:0000313" key="6">
    <source>
        <dbReference type="Proteomes" id="UP001297581"/>
    </source>
</evidence>
<reference evidence="5 6" key="1">
    <citation type="submission" date="2022-02" db="EMBL/GenBank/DDBJ databases">
        <title>The genome sequence of Shewanella sp. 3B26.</title>
        <authorList>
            <person name="Du J."/>
        </authorList>
    </citation>
    <scope>NUCLEOTIDE SEQUENCE [LARGE SCALE GENOMIC DNA]</scope>
    <source>
        <strain evidence="5 6">3B26</strain>
    </source>
</reference>
<dbReference type="SMART" id="SM00822">
    <property type="entry name" value="PKS_KR"/>
    <property type="match status" value="1"/>
</dbReference>
<organism evidence="5 6">
    <name type="scientific">Shewanella zhuhaiensis</name>
    <dbReference type="NCBI Taxonomy" id="2919576"/>
    <lineage>
        <taxon>Bacteria</taxon>
        <taxon>Pseudomonadati</taxon>
        <taxon>Pseudomonadota</taxon>
        <taxon>Gammaproteobacteria</taxon>
        <taxon>Alteromonadales</taxon>
        <taxon>Shewanellaceae</taxon>
        <taxon>Shewanella</taxon>
    </lineage>
</organism>
<dbReference type="PRINTS" id="PR00080">
    <property type="entry name" value="SDRFAMILY"/>
</dbReference>
<name>A0AAJ1BKJ4_9GAMM</name>
<accession>A0AAJ1BKJ4</accession>
<dbReference type="Gene3D" id="3.40.50.720">
    <property type="entry name" value="NAD(P)-binding Rossmann-like Domain"/>
    <property type="match status" value="1"/>
</dbReference>
<gene>
    <name evidence="5" type="ORF">MJ923_19980</name>
</gene>